<evidence type="ECO:0000313" key="3">
    <source>
        <dbReference type="Proteomes" id="UP000772434"/>
    </source>
</evidence>
<feature type="transmembrane region" description="Helical" evidence="1">
    <location>
        <begin position="34"/>
        <end position="55"/>
    </location>
</feature>
<evidence type="ECO:0000256" key="1">
    <source>
        <dbReference type="SAM" id="Phobius"/>
    </source>
</evidence>
<keyword evidence="3" id="KW-1185">Reference proteome</keyword>
<organism evidence="2 3">
    <name type="scientific">Rhodocollybia butyracea</name>
    <dbReference type="NCBI Taxonomy" id="206335"/>
    <lineage>
        <taxon>Eukaryota</taxon>
        <taxon>Fungi</taxon>
        <taxon>Dikarya</taxon>
        <taxon>Basidiomycota</taxon>
        <taxon>Agaricomycotina</taxon>
        <taxon>Agaricomycetes</taxon>
        <taxon>Agaricomycetidae</taxon>
        <taxon>Agaricales</taxon>
        <taxon>Marasmiineae</taxon>
        <taxon>Omphalotaceae</taxon>
        <taxon>Rhodocollybia</taxon>
    </lineage>
</organism>
<evidence type="ECO:0000313" key="2">
    <source>
        <dbReference type="EMBL" id="KAF9062681.1"/>
    </source>
</evidence>
<dbReference type="EMBL" id="JADNRY010000165">
    <property type="protein sequence ID" value="KAF9062681.1"/>
    <property type="molecule type" value="Genomic_DNA"/>
</dbReference>
<gene>
    <name evidence="2" type="ORF">BDP27DRAFT_1336281</name>
</gene>
<keyword evidence="1" id="KW-1133">Transmembrane helix</keyword>
<feature type="transmembrane region" description="Helical" evidence="1">
    <location>
        <begin position="6"/>
        <end position="27"/>
    </location>
</feature>
<dbReference type="AlphaFoldDB" id="A0A9P5PFZ4"/>
<dbReference type="Proteomes" id="UP000772434">
    <property type="component" value="Unassembled WGS sequence"/>
</dbReference>
<sequence length="104" mass="12441">MYRPLHHFVCVFIHSPVFFLPWSYPLLNRRCVEWMWACVCTMGSYVCVSSCGFRLLYFYLFLMIILFFDCIYVFRSIFFIMRFIVVVRWLCGCSGVVSSIHGVF</sequence>
<feature type="transmembrane region" description="Helical" evidence="1">
    <location>
        <begin position="61"/>
        <end position="80"/>
    </location>
</feature>
<accession>A0A9P5PFZ4</accession>
<keyword evidence="1" id="KW-0472">Membrane</keyword>
<name>A0A9P5PFZ4_9AGAR</name>
<comment type="caution">
    <text evidence="2">The sequence shown here is derived from an EMBL/GenBank/DDBJ whole genome shotgun (WGS) entry which is preliminary data.</text>
</comment>
<keyword evidence="1" id="KW-0812">Transmembrane</keyword>
<protein>
    <submittedName>
        <fullName evidence="2">Uncharacterized protein</fullName>
    </submittedName>
</protein>
<reference evidence="2" key="1">
    <citation type="submission" date="2020-11" db="EMBL/GenBank/DDBJ databases">
        <authorList>
            <consortium name="DOE Joint Genome Institute"/>
            <person name="Ahrendt S."/>
            <person name="Riley R."/>
            <person name="Andreopoulos W."/>
            <person name="Labutti K."/>
            <person name="Pangilinan J."/>
            <person name="Ruiz-Duenas F.J."/>
            <person name="Barrasa J.M."/>
            <person name="Sanchez-Garcia M."/>
            <person name="Camarero S."/>
            <person name="Miyauchi S."/>
            <person name="Serrano A."/>
            <person name="Linde D."/>
            <person name="Babiker R."/>
            <person name="Drula E."/>
            <person name="Ayuso-Fernandez I."/>
            <person name="Pacheco R."/>
            <person name="Padilla G."/>
            <person name="Ferreira P."/>
            <person name="Barriuso J."/>
            <person name="Kellner H."/>
            <person name="Castanera R."/>
            <person name="Alfaro M."/>
            <person name="Ramirez L."/>
            <person name="Pisabarro A.G."/>
            <person name="Kuo A."/>
            <person name="Tritt A."/>
            <person name="Lipzen A."/>
            <person name="He G."/>
            <person name="Yan M."/>
            <person name="Ng V."/>
            <person name="Cullen D."/>
            <person name="Martin F."/>
            <person name="Rosso M.-N."/>
            <person name="Henrissat B."/>
            <person name="Hibbett D."/>
            <person name="Martinez A.T."/>
            <person name="Grigoriev I.V."/>
        </authorList>
    </citation>
    <scope>NUCLEOTIDE SEQUENCE</scope>
    <source>
        <strain evidence="2">AH 40177</strain>
    </source>
</reference>
<proteinExistence type="predicted"/>